<keyword evidence="3" id="KW-1185">Reference proteome</keyword>
<dbReference type="EMBL" id="JAEKFT010000010">
    <property type="protein sequence ID" value="MBT0961728.1"/>
    <property type="molecule type" value="Genomic_DNA"/>
</dbReference>
<dbReference type="PANTHER" id="PTHR30531:SF12">
    <property type="entry name" value="FLAGELLAR BIOSYNTHETIC PROTEIN FLHB"/>
    <property type="match status" value="1"/>
</dbReference>
<evidence type="ECO:0000313" key="2">
    <source>
        <dbReference type="EMBL" id="MBT0961728.1"/>
    </source>
</evidence>
<dbReference type="GO" id="GO:0005886">
    <property type="term" value="C:plasma membrane"/>
    <property type="evidence" value="ECO:0007669"/>
    <property type="project" value="TreeGrafter"/>
</dbReference>
<dbReference type="InterPro" id="IPR006135">
    <property type="entry name" value="T3SS_substrate_exporter"/>
</dbReference>
<name>A0A944DF89_DENI1</name>
<accession>A0A944DF89</accession>
<reference evidence="3" key="1">
    <citation type="journal article" date="2022" name="ISME J.">
        <title>Genetic and phylogenetic analysis of dissimilatory iodate-reducing bacteria identifies potential niches across the world's oceans.</title>
        <authorList>
            <person name="Reyes-Umana V."/>
            <person name="Henning Z."/>
            <person name="Lee K."/>
            <person name="Barnum T.P."/>
            <person name="Coates J.D."/>
        </authorList>
    </citation>
    <scope>NUCLEOTIDE SEQUENCE [LARGE SCALE GENOMIC DNA]</scope>
    <source>
        <strain evidence="3">IR12</strain>
    </source>
</reference>
<dbReference type="Pfam" id="PF01312">
    <property type="entry name" value="Bac_export_2"/>
    <property type="match status" value="1"/>
</dbReference>
<dbReference type="AlphaFoldDB" id="A0A944DF89"/>
<comment type="similarity">
    <text evidence="1">Belongs to the type III secretion exporter family.</text>
</comment>
<dbReference type="SUPFAM" id="SSF160544">
    <property type="entry name" value="EscU C-terminal domain-like"/>
    <property type="match status" value="1"/>
</dbReference>
<evidence type="ECO:0000256" key="1">
    <source>
        <dbReference type="ARBA" id="ARBA00010690"/>
    </source>
</evidence>
<gene>
    <name evidence="2" type="ORF">I8J34_11155</name>
</gene>
<protein>
    <submittedName>
        <fullName evidence="2">EscU/YscU/HrcU family type III secretion system export apparatus switch protein</fullName>
    </submittedName>
</protein>
<dbReference type="GO" id="GO:0009306">
    <property type="term" value="P:protein secretion"/>
    <property type="evidence" value="ECO:0007669"/>
    <property type="project" value="InterPro"/>
</dbReference>
<organism evidence="2 3">
    <name type="scientific">Denitromonas iodatirespirans</name>
    <dbReference type="NCBI Taxonomy" id="2795389"/>
    <lineage>
        <taxon>Bacteria</taxon>
        <taxon>Pseudomonadati</taxon>
        <taxon>Pseudomonadota</taxon>
        <taxon>Betaproteobacteria</taxon>
        <taxon>Rhodocyclales</taxon>
        <taxon>Zoogloeaceae</taxon>
        <taxon>Denitromonas</taxon>
    </lineage>
</organism>
<sequence>MSVPPDLLDDGPRAEAVALAYSAGDAAPRVVAKGRGLIARQIIEQAKKAGVYVHESPEMLALLMQVDLDERIPPQLYVAVAELLAWLYRMEQDENAKS</sequence>
<evidence type="ECO:0000313" key="3">
    <source>
        <dbReference type="Proteomes" id="UP000694660"/>
    </source>
</evidence>
<comment type="caution">
    <text evidence="2">The sequence shown here is derived from an EMBL/GenBank/DDBJ whole genome shotgun (WGS) entry which is preliminary data.</text>
</comment>
<dbReference type="InterPro" id="IPR029025">
    <property type="entry name" value="T3SS_substrate_exporter_C"/>
</dbReference>
<dbReference type="RefSeq" id="WP_214361482.1">
    <property type="nucleotide sequence ID" value="NZ_JAEKFT010000010.1"/>
</dbReference>
<dbReference type="PANTHER" id="PTHR30531">
    <property type="entry name" value="FLAGELLAR BIOSYNTHETIC PROTEIN FLHB"/>
    <property type="match status" value="1"/>
</dbReference>
<dbReference type="Gene3D" id="3.40.1690.10">
    <property type="entry name" value="secretion proteins EscU"/>
    <property type="match status" value="1"/>
</dbReference>
<dbReference type="Proteomes" id="UP000694660">
    <property type="component" value="Unassembled WGS sequence"/>
</dbReference>
<proteinExistence type="inferred from homology"/>